<dbReference type="GO" id="GO:0003677">
    <property type="term" value="F:DNA binding"/>
    <property type="evidence" value="ECO:0007669"/>
    <property type="project" value="UniProtKB-KW"/>
</dbReference>
<dbReference type="Proteomes" id="UP000037392">
    <property type="component" value="Unassembled WGS sequence"/>
</dbReference>
<dbReference type="GeneID" id="93166322"/>
<dbReference type="Pfam" id="PF00126">
    <property type="entry name" value="HTH_1"/>
    <property type="match status" value="1"/>
</dbReference>
<dbReference type="InterPro" id="IPR036390">
    <property type="entry name" value="WH_DNA-bd_sf"/>
</dbReference>
<dbReference type="Gene3D" id="3.40.190.290">
    <property type="match status" value="1"/>
</dbReference>
<comment type="caution">
    <text evidence="6">The sequence shown here is derived from an EMBL/GenBank/DDBJ whole genome shotgun (WGS) entry which is preliminary data.</text>
</comment>
<dbReference type="PROSITE" id="PS50931">
    <property type="entry name" value="HTH_LYSR"/>
    <property type="match status" value="1"/>
</dbReference>
<dbReference type="PATRIC" id="fig|742734.4.peg.801"/>
<protein>
    <recommendedName>
        <fullName evidence="5">HTH lysR-type domain-containing protein</fullName>
    </recommendedName>
</protein>
<dbReference type="PANTHER" id="PTHR30346">
    <property type="entry name" value="TRANSCRIPTIONAL DUAL REGULATOR HCAR-RELATED"/>
    <property type="match status" value="1"/>
</dbReference>
<feature type="domain" description="HTH lysR-type" evidence="5">
    <location>
        <begin position="1"/>
        <end position="58"/>
    </location>
</feature>
<dbReference type="OrthoDB" id="119203at2"/>
<accession>A0A0J9B7H9</accession>
<keyword evidence="2" id="KW-0805">Transcription regulation</keyword>
<dbReference type="CDD" id="cd05466">
    <property type="entry name" value="PBP2_LTTR_substrate"/>
    <property type="match status" value="1"/>
</dbReference>
<dbReference type="InterPro" id="IPR000847">
    <property type="entry name" value="LysR_HTH_N"/>
</dbReference>
<dbReference type="SUPFAM" id="SSF46785">
    <property type="entry name" value="Winged helix' DNA-binding domain"/>
    <property type="match status" value="1"/>
</dbReference>
<dbReference type="PANTHER" id="PTHR30346:SF0">
    <property type="entry name" value="HCA OPERON TRANSCRIPTIONAL ACTIVATOR HCAR"/>
    <property type="match status" value="1"/>
</dbReference>
<dbReference type="InterPro" id="IPR005119">
    <property type="entry name" value="LysR_subst-bd"/>
</dbReference>
<dbReference type="EMBL" id="ADLK01000089">
    <property type="protein sequence ID" value="KMW08339.1"/>
    <property type="molecule type" value="Genomic_DNA"/>
</dbReference>
<dbReference type="Pfam" id="PF03466">
    <property type="entry name" value="LysR_substrate"/>
    <property type="match status" value="1"/>
</dbReference>
<dbReference type="Gene3D" id="1.10.10.10">
    <property type="entry name" value="Winged helix-like DNA-binding domain superfamily/Winged helix DNA-binding domain"/>
    <property type="match status" value="1"/>
</dbReference>
<keyword evidence="4" id="KW-0804">Transcription</keyword>
<keyword evidence="3" id="KW-0238">DNA-binding</keyword>
<gene>
    <name evidence="6" type="ORF">HMPREF9470_00752</name>
</gene>
<dbReference type="AlphaFoldDB" id="A0A0J9B7H9"/>
<proteinExistence type="inferred from homology"/>
<dbReference type="SUPFAM" id="SSF53850">
    <property type="entry name" value="Periplasmic binding protein-like II"/>
    <property type="match status" value="1"/>
</dbReference>
<evidence type="ECO:0000259" key="5">
    <source>
        <dbReference type="PROSITE" id="PS50931"/>
    </source>
</evidence>
<name>A0A0J9B7H9_9FIRM</name>
<sequence>MTVTQMRCFLTICETKRYSEAADKLGMMQSTLFKQIKAMEDELFIKIFDKDKKGVKLTGAGEVLYPYIVFMYGEYEKMIGRLQEYSISENASLQLGSLYFTKQYDILQIIKEFGTIQPNIKISMDEYRSNELEEMIRTGKLDAGFTYKELVEWEYRKILPIREDYLVAVMNKNHHLALRDSIQLSELKAEQFVLMKGDERLYKQLLKFCIDEGFVPKEYNMDIRLETMKELISTSGCVTILMRTMAEDLIEDKNLVMVMIEGSKKLTLSFVMENDTKACEAFANYIS</sequence>
<evidence type="ECO:0000256" key="4">
    <source>
        <dbReference type="ARBA" id="ARBA00023163"/>
    </source>
</evidence>
<evidence type="ECO:0000313" key="7">
    <source>
        <dbReference type="Proteomes" id="UP000037392"/>
    </source>
</evidence>
<dbReference type="InterPro" id="IPR036388">
    <property type="entry name" value="WH-like_DNA-bd_sf"/>
</dbReference>
<comment type="similarity">
    <text evidence="1">Belongs to the LysR transcriptional regulatory family.</text>
</comment>
<evidence type="ECO:0000256" key="2">
    <source>
        <dbReference type="ARBA" id="ARBA00023015"/>
    </source>
</evidence>
<organism evidence="6 7">
    <name type="scientific">[Clostridium] citroniae WAL-19142</name>
    <dbReference type="NCBI Taxonomy" id="742734"/>
    <lineage>
        <taxon>Bacteria</taxon>
        <taxon>Bacillati</taxon>
        <taxon>Bacillota</taxon>
        <taxon>Clostridia</taxon>
        <taxon>Lachnospirales</taxon>
        <taxon>Lachnospiraceae</taxon>
        <taxon>Enterocloster</taxon>
    </lineage>
</organism>
<dbReference type="GO" id="GO:0032993">
    <property type="term" value="C:protein-DNA complex"/>
    <property type="evidence" value="ECO:0007669"/>
    <property type="project" value="TreeGrafter"/>
</dbReference>
<dbReference type="GO" id="GO:0003700">
    <property type="term" value="F:DNA-binding transcription factor activity"/>
    <property type="evidence" value="ECO:0007669"/>
    <property type="project" value="InterPro"/>
</dbReference>
<evidence type="ECO:0000256" key="1">
    <source>
        <dbReference type="ARBA" id="ARBA00009437"/>
    </source>
</evidence>
<dbReference type="RefSeq" id="WP_045091604.1">
    <property type="nucleotide sequence ID" value="NZ_KQ235875.1"/>
</dbReference>
<reference evidence="6 7" key="1">
    <citation type="submission" date="2011-04" db="EMBL/GenBank/DDBJ databases">
        <title>The Genome Sequence of Clostridium citroniae WAL-19142.</title>
        <authorList>
            <consortium name="The Broad Institute Genome Sequencing Platform"/>
            <person name="Earl A."/>
            <person name="Ward D."/>
            <person name="Feldgarden M."/>
            <person name="Gevers D."/>
            <person name="Warren Y.A."/>
            <person name="Tyrrell K.L."/>
            <person name="Citron D.M."/>
            <person name="Goldstein E.J."/>
            <person name="Daigneault M."/>
            <person name="Allen-Vercoe E."/>
            <person name="Young S.K."/>
            <person name="Zeng Q."/>
            <person name="Gargeya S."/>
            <person name="Fitzgerald M."/>
            <person name="Haas B."/>
            <person name="Abouelleil A."/>
            <person name="Alvarado L."/>
            <person name="Arachchi H.M."/>
            <person name="Berlin A."/>
            <person name="Brown A."/>
            <person name="Chapman S.B."/>
            <person name="Chen Z."/>
            <person name="Dunbar C."/>
            <person name="Freedman E."/>
            <person name="Gearin G."/>
            <person name="Gellesch M."/>
            <person name="Goldberg J."/>
            <person name="Griggs A."/>
            <person name="Gujja S."/>
            <person name="Heilman E.R."/>
            <person name="Heiman D."/>
            <person name="Howarth C."/>
            <person name="Larson L."/>
            <person name="Lui A."/>
            <person name="MacDonald P.J."/>
            <person name="Mehta T."/>
            <person name="Montmayeur A."/>
            <person name="Murphy C."/>
            <person name="Neiman D."/>
            <person name="Pearson M."/>
            <person name="Priest M."/>
            <person name="Roberts A."/>
            <person name="Saif S."/>
            <person name="Shea T."/>
            <person name="Shenoy N."/>
            <person name="Sisk P."/>
            <person name="Stolte C."/>
            <person name="Sykes S."/>
            <person name="White J."/>
            <person name="Yandava C."/>
            <person name="Wortman J."/>
            <person name="Nusbaum C."/>
            <person name="Birren B."/>
        </authorList>
    </citation>
    <scope>NUCLEOTIDE SEQUENCE [LARGE SCALE GENOMIC DNA]</scope>
    <source>
        <strain evidence="6 7">WAL-19142</strain>
    </source>
</reference>
<evidence type="ECO:0000256" key="3">
    <source>
        <dbReference type="ARBA" id="ARBA00023125"/>
    </source>
</evidence>
<evidence type="ECO:0000313" key="6">
    <source>
        <dbReference type="EMBL" id="KMW08339.1"/>
    </source>
</evidence>